<sequence>MVGTMESFEKNTGLPDMTKKMVTTLLEKLNSRFRGYEDNEIVTQAALLDPRFKKLAFDGYHVRKLEIAMDQLKAKVCQVTITETENPTTVLGTNNNSVPSTSTSLVWKMFDDQYSQNNVRVNPTAAGIIELDKYMNEPLINRHEDPLK</sequence>
<name>A0AAV0Y5R9_9HEMI</name>
<keyword evidence="2" id="KW-1185">Reference proteome</keyword>
<dbReference type="EMBL" id="CARXXK010001463">
    <property type="protein sequence ID" value="CAI6376279.1"/>
    <property type="molecule type" value="Genomic_DNA"/>
</dbReference>
<gene>
    <name evidence="1" type="ORF">MEUPH1_LOCUS29668</name>
</gene>
<evidence type="ECO:0000313" key="2">
    <source>
        <dbReference type="Proteomes" id="UP001160148"/>
    </source>
</evidence>
<protein>
    <submittedName>
        <fullName evidence="1">Uncharacterized protein</fullName>
    </submittedName>
</protein>
<accession>A0AAV0Y5R9</accession>
<comment type="caution">
    <text evidence="1">The sequence shown here is derived from an EMBL/GenBank/DDBJ whole genome shotgun (WGS) entry which is preliminary data.</text>
</comment>
<dbReference type="SUPFAM" id="SSF53098">
    <property type="entry name" value="Ribonuclease H-like"/>
    <property type="match status" value="1"/>
</dbReference>
<dbReference type="InterPro" id="IPR012337">
    <property type="entry name" value="RNaseH-like_sf"/>
</dbReference>
<dbReference type="Proteomes" id="UP001160148">
    <property type="component" value="Unassembled WGS sequence"/>
</dbReference>
<evidence type="ECO:0000313" key="1">
    <source>
        <dbReference type="EMBL" id="CAI6376279.1"/>
    </source>
</evidence>
<proteinExistence type="predicted"/>
<reference evidence="1 2" key="1">
    <citation type="submission" date="2023-01" db="EMBL/GenBank/DDBJ databases">
        <authorList>
            <person name="Whitehead M."/>
        </authorList>
    </citation>
    <scope>NUCLEOTIDE SEQUENCE [LARGE SCALE GENOMIC DNA]</scope>
</reference>
<dbReference type="AlphaFoldDB" id="A0AAV0Y5R9"/>
<organism evidence="1 2">
    <name type="scientific">Macrosiphum euphorbiae</name>
    <name type="common">potato aphid</name>
    <dbReference type="NCBI Taxonomy" id="13131"/>
    <lineage>
        <taxon>Eukaryota</taxon>
        <taxon>Metazoa</taxon>
        <taxon>Ecdysozoa</taxon>
        <taxon>Arthropoda</taxon>
        <taxon>Hexapoda</taxon>
        <taxon>Insecta</taxon>
        <taxon>Pterygota</taxon>
        <taxon>Neoptera</taxon>
        <taxon>Paraneoptera</taxon>
        <taxon>Hemiptera</taxon>
        <taxon>Sternorrhyncha</taxon>
        <taxon>Aphidomorpha</taxon>
        <taxon>Aphidoidea</taxon>
        <taxon>Aphididae</taxon>
        <taxon>Macrosiphini</taxon>
        <taxon>Macrosiphum</taxon>
    </lineage>
</organism>